<reference evidence="1 2" key="1">
    <citation type="submission" date="2023-03" db="EMBL/GenBank/DDBJ databases">
        <title>Complete genome sequences of several Auritidibacter ignavus strains isolated from ear infections.</title>
        <authorList>
            <person name="Baehr T."/>
            <person name="Baumhoegger A.M."/>
        </authorList>
    </citation>
    <scope>NUCLEOTIDE SEQUENCE [LARGE SCALE GENOMIC DNA]</scope>
    <source>
        <strain evidence="1 2">BABAE-6</strain>
    </source>
</reference>
<organism evidence="1 2">
    <name type="scientific">Auritidibacter ignavus</name>
    <dbReference type="NCBI Taxonomy" id="678932"/>
    <lineage>
        <taxon>Bacteria</taxon>
        <taxon>Bacillati</taxon>
        <taxon>Actinomycetota</taxon>
        <taxon>Actinomycetes</taxon>
        <taxon>Micrococcales</taxon>
        <taxon>Micrococcaceae</taxon>
        <taxon>Auritidibacter</taxon>
    </lineage>
</organism>
<dbReference type="AlphaFoldDB" id="A0AAJ6AQ98"/>
<dbReference type="EMBL" id="CP122566">
    <property type="protein sequence ID" value="WGH93849.1"/>
    <property type="molecule type" value="Genomic_DNA"/>
</dbReference>
<dbReference type="Proteomes" id="UP001224674">
    <property type="component" value="Chromosome"/>
</dbReference>
<accession>A0AAJ6AQ98</accession>
<proteinExistence type="predicted"/>
<name>A0AAJ6AQ98_9MICC</name>
<evidence type="ECO:0000313" key="2">
    <source>
        <dbReference type="Proteomes" id="UP001224674"/>
    </source>
</evidence>
<protein>
    <submittedName>
        <fullName evidence="1">Uncharacterized protein</fullName>
    </submittedName>
</protein>
<sequence length="121" mass="14114">MTDTIQYQFNHLFDLALEARHRTEELMDTYEHIIGDYLFEITLSLESLHPRAGMVLKLDAYPNMEAITGEALDWSTDNTPELASRFALRSEHVDEFIEELFSNVLKINQKLYEHRHGATND</sequence>
<dbReference type="RefSeq" id="WP_279675133.1">
    <property type="nucleotide sequence ID" value="NZ_CP122565.1"/>
</dbReference>
<gene>
    <name evidence="1" type="ORF">QDX21_03360</name>
</gene>
<evidence type="ECO:0000313" key="1">
    <source>
        <dbReference type="EMBL" id="WGH93849.1"/>
    </source>
</evidence>
<keyword evidence="2" id="KW-1185">Reference proteome</keyword>